<organism evidence="2 3">
    <name type="scientific">Salmonirosea aquatica</name>
    <dbReference type="NCBI Taxonomy" id="2654236"/>
    <lineage>
        <taxon>Bacteria</taxon>
        <taxon>Pseudomonadati</taxon>
        <taxon>Bacteroidota</taxon>
        <taxon>Cytophagia</taxon>
        <taxon>Cytophagales</taxon>
        <taxon>Spirosomataceae</taxon>
        <taxon>Salmonirosea</taxon>
    </lineage>
</organism>
<sequence length="422" mass="48050">MPRRRNDARSARLRFLAVVSLLFIVILLLSFGILAFEFIYGNADGVWHDIDVVQGTYQATVILAGLGLLMYGLFFGPNWIKGVLGTLILTLLLLLGLEKASLWLVNRNQSKPLGTAQAQPFLRPDHTEPSVMSDTLGVRARPNWHIRWVPLKDNVRYDTVTISTDSLGRRATPLPDSLPRPRYALFLGCSYTYGDGVSDTQTLPYYFQALSPTYRAYNYGYMAYSPLHTLALLQQGALERQIPQKDGFAVFTLINDHLDRVIPATRWIELTQGRFPYLDKKTMHTEGIFADKRRLYTQAVLNFQGTGLQQIMKWGYPRTHTDAHYQLLVDIIKKSEEEYTRHFGNNRFYVVVFPGNPLSAETERLFKAKGIHYFDYSGLMSIESNMLPFDNAHPAPQVYERVARQLSRDLDSLGTKRTGTGQ</sequence>
<accession>A0A7C9FPP2</accession>
<keyword evidence="1" id="KW-1133">Transmembrane helix</keyword>
<name>A0A7C9FPP2_9BACT</name>
<feature type="transmembrane region" description="Helical" evidence="1">
    <location>
        <begin position="12"/>
        <end position="36"/>
    </location>
</feature>
<evidence type="ECO:0000313" key="2">
    <source>
        <dbReference type="EMBL" id="MPR35151.1"/>
    </source>
</evidence>
<dbReference type="AlphaFoldDB" id="A0A7C9FPP2"/>
<dbReference type="InterPro" id="IPR036514">
    <property type="entry name" value="SGNH_hydro_sf"/>
</dbReference>
<feature type="transmembrane region" description="Helical" evidence="1">
    <location>
        <begin position="56"/>
        <end position="76"/>
    </location>
</feature>
<dbReference type="Gene3D" id="3.40.50.1110">
    <property type="entry name" value="SGNH hydrolase"/>
    <property type="match status" value="1"/>
</dbReference>
<keyword evidence="1" id="KW-0472">Membrane</keyword>
<proteinExistence type="predicted"/>
<evidence type="ECO:0008006" key="4">
    <source>
        <dbReference type="Google" id="ProtNLM"/>
    </source>
</evidence>
<dbReference type="RefSeq" id="WP_152761958.1">
    <property type="nucleotide sequence ID" value="NZ_WHLY01000002.1"/>
</dbReference>
<gene>
    <name evidence="2" type="ORF">GBK04_17805</name>
</gene>
<keyword evidence="1" id="KW-0812">Transmembrane</keyword>
<evidence type="ECO:0000256" key="1">
    <source>
        <dbReference type="SAM" id="Phobius"/>
    </source>
</evidence>
<keyword evidence="3" id="KW-1185">Reference proteome</keyword>
<feature type="transmembrane region" description="Helical" evidence="1">
    <location>
        <begin position="83"/>
        <end position="105"/>
    </location>
</feature>
<dbReference type="SUPFAM" id="SSF52266">
    <property type="entry name" value="SGNH hydrolase"/>
    <property type="match status" value="1"/>
</dbReference>
<reference evidence="2 3" key="1">
    <citation type="submission" date="2019-10" db="EMBL/GenBank/DDBJ databases">
        <title>Draft Genome Sequence of Cytophagaceae sp. SJW1-29.</title>
        <authorList>
            <person name="Choi A."/>
        </authorList>
    </citation>
    <scope>NUCLEOTIDE SEQUENCE [LARGE SCALE GENOMIC DNA]</scope>
    <source>
        <strain evidence="2 3">SJW1-29</strain>
    </source>
</reference>
<protein>
    <recommendedName>
        <fullName evidence="4">SGNH/GDSL hydrolase family protein</fullName>
    </recommendedName>
</protein>
<dbReference type="GO" id="GO:0016788">
    <property type="term" value="F:hydrolase activity, acting on ester bonds"/>
    <property type="evidence" value="ECO:0007669"/>
    <property type="project" value="UniProtKB-ARBA"/>
</dbReference>
<dbReference type="Proteomes" id="UP000479293">
    <property type="component" value="Unassembled WGS sequence"/>
</dbReference>
<evidence type="ECO:0000313" key="3">
    <source>
        <dbReference type="Proteomes" id="UP000479293"/>
    </source>
</evidence>
<dbReference type="EMBL" id="WHLY01000002">
    <property type="protein sequence ID" value="MPR35151.1"/>
    <property type="molecule type" value="Genomic_DNA"/>
</dbReference>
<comment type="caution">
    <text evidence="2">The sequence shown here is derived from an EMBL/GenBank/DDBJ whole genome shotgun (WGS) entry which is preliminary data.</text>
</comment>